<gene>
    <name evidence="12" type="ORF">SAMN05443429_102250</name>
</gene>
<evidence type="ECO:0000256" key="3">
    <source>
        <dbReference type="ARBA" id="ARBA00022630"/>
    </source>
</evidence>
<dbReference type="STRING" id="1118202.SAMN05443429_102250"/>
<keyword evidence="13" id="KW-1185">Reference proteome</keyword>
<dbReference type="Proteomes" id="UP000184335">
    <property type="component" value="Unassembled WGS sequence"/>
</dbReference>
<dbReference type="AlphaFoldDB" id="A0A1M6C7R4"/>
<proteinExistence type="inferred from homology"/>
<keyword evidence="7 10" id="KW-0460">Magnesium</keyword>
<accession>A0A1M6C7R4</accession>
<dbReference type="Gene3D" id="3.10.520.10">
    <property type="entry name" value="ApbE-like domains"/>
    <property type="match status" value="1"/>
</dbReference>
<dbReference type="InterPro" id="IPR024932">
    <property type="entry name" value="ApbE"/>
</dbReference>
<evidence type="ECO:0000256" key="9">
    <source>
        <dbReference type="ARBA" id="ARBA00048540"/>
    </source>
</evidence>
<dbReference type="GO" id="GO:0016740">
    <property type="term" value="F:transferase activity"/>
    <property type="evidence" value="ECO:0007669"/>
    <property type="project" value="UniProtKB-UniRule"/>
</dbReference>
<keyword evidence="5 10" id="KW-0479">Metal-binding</keyword>
<protein>
    <recommendedName>
        <fullName evidence="2 10">FAD:protein FMN transferase</fullName>
        <ecNumber evidence="1 10">2.7.1.180</ecNumber>
    </recommendedName>
    <alternativeName>
        <fullName evidence="8 10">Flavin transferase</fullName>
    </alternativeName>
</protein>
<comment type="catalytic activity">
    <reaction evidence="9 10">
        <text>L-threonyl-[protein] + FAD = FMN-L-threonyl-[protein] + AMP + H(+)</text>
        <dbReference type="Rhea" id="RHEA:36847"/>
        <dbReference type="Rhea" id="RHEA-COMP:11060"/>
        <dbReference type="Rhea" id="RHEA-COMP:11061"/>
        <dbReference type="ChEBI" id="CHEBI:15378"/>
        <dbReference type="ChEBI" id="CHEBI:30013"/>
        <dbReference type="ChEBI" id="CHEBI:57692"/>
        <dbReference type="ChEBI" id="CHEBI:74257"/>
        <dbReference type="ChEBI" id="CHEBI:456215"/>
        <dbReference type="EC" id="2.7.1.180"/>
    </reaction>
</comment>
<dbReference type="EC" id="2.7.1.180" evidence="1 10"/>
<evidence type="ECO:0000313" key="13">
    <source>
        <dbReference type="Proteomes" id="UP000184335"/>
    </source>
</evidence>
<feature type="binding site" evidence="11">
    <location>
        <position position="179"/>
    </location>
    <ligand>
        <name>Mg(2+)</name>
        <dbReference type="ChEBI" id="CHEBI:18420"/>
    </ligand>
</feature>
<evidence type="ECO:0000256" key="11">
    <source>
        <dbReference type="PIRSR" id="PIRSR006268-2"/>
    </source>
</evidence>
<dbReference type="PANTHER" id="PTHR30040:SF2">
    <property type="entry name" value="FAD:PROTEIN FMN TRANSFERASE"/>
    <property type="match status" value="1"/>
</dbReference>
<comment type="cofactor">
    <cofactor evidence="11">
        <name>Mg(2+)</name>
        <dbReference type="ChEBI" id="CHEBI:18420"/>
    </cofactor>
    <cofactor evidence="11">
        <name>Mn(2+)</name>
        <dbReference type="ChEBI" id="CHEBI:29035"/>
    </cofactor>
    <text evidence="11">Magnesium. Can also use manganese.</text>
</comment>
<reference evidence="12 13" key="1">
    <citation type="submission" date="2016-11" db="EMBL/GenBank/DDBJ databases">
        <authorList>
            <person name="Jaros S."/>
            <person name="Januszkiewicz K."/>
            <person name="Wedrychowicz H."/>
        </authorList>
    </citation>
    <scope>NUCLEOTIDE SEQUENCE [LARGE SCALE GENOMIC DNA]</scope>
    <source>
        <strain evidence="12 13">DSM 25479</strain>
    </source>
</reference>
<evidence type="ECO:0000256" key="8">
    <source>
        <dbReference type="ARBA" id="ARBA00031306"/>
    </source>
</evidence>
<dbReference type="PANTHER" id="PTHR30040">
    <property type="entry name" value="THIAMINE BIOSYNTHESIS LIPOPROTEIN APBE"/>
    <property type="match status" value="1"/>
</dbReference>
<evidence type="ECO:0000256" key="2">
    <source>
        <dbReference type="ARBA" id="ARBA00016337"/>
    </source>
</evidence>
<sequence length="338" mass="37063">MLAKLFPTAIKFKLIFLLGLMIKVQFAFAQVVSKETLQLMGSHFEITVVEKDTSAANLAIAAAIAEIARIENQISEWRQGTEISEVNRMAGIAPVRVSQEVFELTKRAVFFSKISNGAFDISTAAMDKVWKFDGSMEKLPDERMIKNSVKNVDYRNIILDSANSTIFLKKIGMKIGFGATGKSYAADRARNLLKRMGVPGGIINASGDIAAWGSQPNGSPWSIGLQNPAKNRKVIRVFRANDLSIATSGDYEKFVEFSGVRYSHIINPKTGWPAKGMVSVTVVGPSTEFANGLSTSAMVLGKKAGSSLIRKYPEYSAILIDEKGRISSVNRKEKEKLR</sequence>
<evidence type="ECO:0000256" key="4">
    <source>
        <dbReference type="ARBA" id="ARBA00022679"/>
    </source>
</evidence>
<dbReference type="GO" id="GO:0046872">
    <property type="term" value="F:metal ion binding"/>
    <property type="evidence" value="ECO:0007669"/>
    <property type="project" value="UniProtKB-UniRule"/>
</dbReference>
<evidence type="ECO:0000313" key="12">
    <source>
        <dbReference type="EMBL" id="SHI56841.1"/>
    </source>
</evidence>
<dbReference type="PIRSF" id="PIRSF006268">
    <property type="entry name" value="ApbE"/>
    <property type="match status" value="1"/>
</dbReference>
<evidence type="ECO:0000256" key="1">
    <source>
        <dbReference type="ARBA" id="ARBA00011955"/>
    </source>
</evidence>
<name>A0A1M6C7R4_9FLAO</name>
<evidence type="ECO:0000256" key="10">
    <source>
        <dbReference type="PIRNR" id="PIRNR006268"/>
    </source>
</evidence>
<evidence type="ECO:0000256" key="6">
    <source>
        <dbReference type="ARBA" id="ARBA00022827"/>
    </source>
</evidence>
<dbReference type="EMBL" id="FQYI01000002">
    <property type="protein sequence ID" value="SHI56841.1"/>
    <property type="molecule type" value="Genomic_DNA"/>
</dbReference>
<feature type="binding site" evidence="11">
    <location>
        <position position="295"/>
    </location>
    <ligand>
        <name>Mg(2+)</name>
        <dbReference type="ChEBI" id="CHEBI:18420"/>
    </ligand>
</feature>
<dbReference type="SUPFAM" id="SSF143631">
    <property type="entry name" value="ApbE-like"/>
    <property type="match status" value="1"/>
</dbReference>
<keyword evidence="6 10" id="KW-0274">FAD</keyword>
<keyword evidence="3 10" id="KW-0285">Flavoprotein</keyword>
<evidence type="ECO:0000256" key="5">
    <source>
        <dbReference type="ARBA" id="ARBA00022723"/>
    </source>
</evidence>
<evidence type="ECO:0000256" key="7">
    <source>
        <dbReference type="ARBA" id="ARBA00022842"/>
    </source>
</evidence>
<dbReference type="InterPro" id="IPR003374">
    <property type="entry name" value="ApbE-like_sf"/>
</dbReference>
<keyword evidence="4 10" id="KW-0808">Transferase</keyword>
<keyword evidence="12" id="KW-0449">Lipoprotein</keyword>
<organism evidence="12 13">
    <name type="scientific">Cruoricaptor ignavus</name>
    <dbReference type="NCBI Taxonomy" id="1118202"/>
    <lineage>
        <taxon>Bacteria</taxon>
        <taxon>Pseudomonadati</taxon>
        <taxon>Bacteroidota</taxon>
        <taxon>Flavobacteriia</taxon>
        <taxon>Flavobacteriales</taxon>
        <taxon>Weeksellaceae</taxon>
        <taxon>Cruoricaptor</taxon>
    </lineage>
</organism>
<dbReference type="Pfam" id="PF02424">
    <property type="entry name" value="ApbE"/>
    <property type="match status" value="1"/>
</dbReference>
<comment type="similarity">
    <text evidence="10">Belongs to the ApbE family.</text>
</comment>